<comment type="subcellular location">
    <subcellularLocation>
        <location evidence="1">Cell membrane</location>
        <topology evidence="1">Multi-pass membrane protein</topology>
    </subcellularLocation>
</comment>
<name>A0A6B0HQA1_9HELI</name>
<dbReference type="RefSeq" id="WP_160659269.1">
    <property type="nucleotide sequence ID" value="NZ_QBIU01000001.1"/>
</dbReference>
<protein>
    <submittedName>
        <fullName evidence="10">Sulfatase-like hydrolase/transferase</fullName>
    </submittedName>
</protein>
<dbReference type="Proteomes" id="UP000477070">
    <property type="component" value="Unassembled WGS sequence"/>
</dbReference>
<keyword evidence="4 8" id="KW-0812">Transmembrane</keyword>
<dbReference type="GO" id="GO:0016776">
    <property type="term" value="F:phosphotransferase activity, phosphate group as acceptor"/>
    <property type="evidence" value="ECO:0007669"/>
    <property type="project" value="TreeGrafter"/>
</dbReference>
<dbReference type="GO" id="GO:0016787">
    <property type="term" value="F:hydrolase activity"/>
    <property type="evidence" value="ECO:0007669"/>
    <property type="project" value="UniProtKB-KW"/>
</dbReference>
<dbReference type="SUPFAM" id="SSF53649">
    <property type="entry name" value="Alkaline phosphatase-like"/>
    <property type="match status" value="1"/>
</dbReference>
<dbReference type="InterPro" id="IPR017850">
    <property type="entry name" value="Alkaline_phosphatase_core_sf"/>
</dbReference>
<evidence type="ECO:0000256" key="8">
    <source>
        <dbReference type="SAM" id="Phobius"/>
    </source>
</evidence>
<keyword evidence="5 8" id="KW-1133">Transmembrane helix</keyword>
<evidence type="ECO:0000259" key="9">
    <source>
        <dbReference type="Pfam" id="PF00884"/>
    </source>
</evidence>
<feature type="transmembrane region" description="Helical" evidence="8">
    <location>
        <begin position="219"/>
        <end position="237"/>
    </location>
</feature>
<keyword evidence="3 10" id="KW-0808">Transferase</keyword>
<evidence type="ECO:0000256" key="3">
    <source>
        <dbReference type="ARBA" id="ARBA00022679"/>
    </source>
</evidence>
<feature type="transmembrane region" description="Helical" evidence="8">
    <location>
        <begin position="163"/>
        <end position="188"/>
    </location>
</feature>
<dbReference type="GO" id="GO:0005886">
    <property type="term" value="C:plasma membrane"/>
    <property type="evidence" value="ECO:0007669"/>
    <property type="project" value="UniProtKB-SubCell"/>
</dbReference>
<dbReference type="Pfam" id="PF00884">
    <property type="entry name" value="Sulfatase"/>
    <property type="match status" value="1"/>
</dbReference>
<evidence type="ECO:0000256" key="1">
    <source>
        <dbReference type="ARBA" id="ARBA00004651"/>
    </source>
</evidence>
<sequence length="875" mass="101780">MIDSKLTLKAFFCVNKGIILHNFPLKTFAYALVTCVFLQAFFMDYNYLANNTGGGGVNHSNNNQIATNYPSNAKLRNNQPKYTIENQLNNNQPKDLANSKSKDFADYNIDTFSNLQLVDSKIFRFAPRFIFVNFAFIFCVFFIAHYLLYFCKDSKIYRICVNTLCGGLYFFIFIFTFVDIFLIINFFAPLNATFFDTFLTTNVNETKEFLSMYLDSKTLKALSFFIVFSFLFLFIPFGRTNNVNLQKDSIDSNLSLRDFPQGKSWQSMQDSIEFKNLSTKNDNFIESKNTNSKDSTKFVDCHEISNEISRNDKKQILNRPIIKILSALFFIISTFFLVINSYKHKDFLESKNVLYRYFSIFTHAFKVENEFVTQFKMLQKEMNNFLDSQKSYKITPNSRLPQNVVLIIGESTQRNYLSLYNFSLPTNPLLQSLVDSKNLFIFSDVISPHSHTNPALTKVLTFQNYENADTAWYNQHNIIDVLKGANFKTFWLTNQEIISIFGSVAEVISRLSDVYVPAMIADSFTAGSKPDEVLLPLLDRQLQILMSKNETDSKNSVTNLNIESNKTNADVSLTLNMTDKTFNMTDKTFNMKDKMDSKKDSILSPSHRPFSKIESNFFVLHLMGTHGAYEHRYPRNFEFFNNANFPTLNKQNENKAKVKAHYANAVLYNDFVVAEIIKRFENTESIVIYLSDHGDEVYDFRDFAGHDEIGRPSRFMVEIPFMIYLSDKAKASFPHLESKIKNAQNKPFMSDDFIHALLDLLDINTPDLDLKRSLFSSEFNENRKRIYANKDYDKDLKKQKCLYCDTLSGDSKIWLHRVDEIQKLVDFFPFYQNFEIDVHFLYKSHVEQSETSNIESKENVDDYERERERRGGKIL</sequence>
<evidence type="ECO:0000256" key="4">
    <source>
        <dbReference type="ARBA" id="ARBA00022692"/>
    </source>
</evidence>
<comment type="caution">
    <text evidence="10">The sequence shown here is derived from an EMBL/GenBank/DDBJ whole genome shotgun (WGS) entry which is preliminary data.</text>
</comment>
<dbReference type="Gene3D" id="3.40.720.10">
    <property type="entry name" value="Alkaline Phosphatase, subunit A"/>
    <property type="match status" value="1"/>
</dbReference>
<dbReference type="InterPro" id="IPR000917">
    <property type="entry name" value="Sulfatase_N"/>
</dbReference>
<keyword evidence="10" id="KW-0378">Hydrolase</keyword>
<dbReference type="GO" id="GO:0009244">
    <property type="term" value="P:lipopolysaccharide core region biosynthetic process"/>
    <property type="evidence" value="ECO:0007669"/>
    <property type="project" value="TreeGrafter"/>
</dbReference>
<accession>A0A6B0HQA1</accession>
<dbReference type="AlphaFoldDB" id="A0A6B0HQA1"/>
<evidence type="ECO:0000313" key="11">
    <source>
        <dbReference type="Proteomes" id="UP000477070"/>
    </source>
</evidence>
<keyword evidence="6 8" id="KW-0472">Membrane</keyword>
<feature type="compositionally biased region" description="Basic and acidic residues" evidence="7">
    <location>
        <begin position="855"/>
        <end position="875"/>
    </location>
</feature>
<evidence type="ECO:0000313" key="10">
    <source>
        <dbReference type="EMBL" id="MWV68792.1"/>
    </source>
</evidence>
<organism evidence="10 11">
    <name type="scientific">Helicobacter saguini</name>
    <dbReference type="NCBI Taxonomy" id="1548018"/>
    <lineage>
        <taxon>Bacteria</taxon>
        <taxon>Pseudomonadati</taxon>
        <taxon>Campylobacterota</taxon>
        <taxon>Epsilonproteobacteria</taxon>
        <taxon>Campylobacterales</taxon>
        <taxon>Helicobacteraceae</taxon>
        <taxon>Helicobacter</taxon>
    </lineage>
</organism>
<feature type="region of interest" description="Disordered" evidence="7">
    <location>
        <begin position="853"/>
        <end position="875"/>
    </location>
</feature>
<evidence type="ECO:0000256" key="6">
    <source>
        <dbReference type="ARBA" id="ARBA00023136"/>
    </source>
</evidence>
<dbReference type="PANTHER" id="PTHR30443:SF2">
    <property type="entry name" value="PHOSPHOETHANOLAMINE TRANSFERASE EPTC"/>
    <property type="match status" value="1"/>
</dbReference>
<gene>
    <name evidence="10" type="ORF">DCO61_01805</name>
</gene>
<reference evidence="10 11" key="1">
    <citation type="submission" date="2019-12" db="EMBL/GenBank/DDBJ databases">
        <title>Multi-Generational Helicobacter saguini Isolates.</title>
        <authorList>
            <person name="Mannion A."/>
            <person name="Shen Z."/>
            <person name="Fox J.G."/>
        </authorList>
    </citation>
    <scope>NUCLEOTIDE SEQUENCE [LARGE SCALE GENOMIC DNA]</scope>
    <source>
        <strain evidence="11">16-048 (F4)</strain>
    </source>
</reference>
<feature type="transmembrane region" description="Helical" evidence="8">
    <location>
        <begin position="28"/>
        <end position="48"/>
    </location>
</feature>
<proteinExistence type="predicted"/>
<dbReference type="InterPro" id="IPR058130">
    <property type="entry name" value="PEA_transf_C"/>
</dbReference>
<dbReference type="PANTHER" id="PTHR30443">
    <property type="entry name" value="INNER MEMBRANE PROTEIN"/>
    <property type="match status" value="1"/>
</dbReference>
<evidence type="ECO:0000256" key="5">
    <source>
        <dbReference type="ARBA" id="ARBA00022989"/>
    </source>
</evidence>
<dbReference type="CDD" id="cd16017">
    <property type="entry name" value="LptA"/>
    <property type="match status" value="1"/>
</dbReference>
<evidence type="ECO:0000256" key="2">
    <source>
        <dbReference type="ARBA" id="ARBA00022475"/>
    </source>
</evidence>
<dbReference type="InterPro" id="IPR040423">
    <property type="entry name" value="PEA_transferase"/>
</dbReference>
<feature type="transmembrane region" description="Helical" evidence="8">
    <location>
        <begin position="320"/>
        <end position="342"/>
    </location>
</feature>
<keyword evidence="2" id="KW-1003">Cell membrane</keyword>
<evidence type="ECO:0000256" key="7">
    <source>
        <dbReference type="SAM" id="MobiDB-lite"/>
    </source>
</evidence>
<dbReference type="EMBL" id="QBIU01000001">
    <property type="protein sequence ID" value="MWV68792.1"/>
    <property type="molecule type" value="Genomic_DNA"/>
</dbReference>
<feature type="domain" description="Sulfatase N-terminal" evidence="9">
    <location>
        <begin position="402"/>
        <end position="763"/>
    </location>
</feature>
<feature type="transmembrane region" description="Helical" evidence="8">
    <location>
        <begin position="129"/>
        <end position="151"/>
    </location>
</feature>